<dbReference type="Pfam" id="PF07963">
    <property type="entry name" value="N_methyl"/>
    <property type="match status" value="1"/>
</dbReference>
<organism evidence="10 11">
    <name type="scientific">Stanieria cyanosphaera (strain ATCC 29371 / PCC 7437)</name>
    <dbReference type="NCBI Taxonomy" id="111780"/>
    <lineage>
        <taxon>Bacteria</taxon>
        <taxon>Bacillati</taxon>
        <taxon>Cyanobacteriota</taxon>
        <taxon>Cyanophyceae</taxon>
        <taxon>Pleurocapsales</taxon>
        <taxon>Dermocarpellaceae</taxon>
        <taxon>Stanieria</taxon>
    </lineage>
</organism>
<dbReference type="STRING" id="111780.Sta7437_2723"/>
<evidence type="ECO:0000313" key="11">
    <source>
        <dbReference type="Proteomes" id="UP000010473"/>
    </source>
</evidence>
<dbReference type="InterPro" id="IPR045584">
    <property type="entry name" value="Pilin-like"/>
</dbReference>
<dbReference type="GO" id="GO:0015628">
    <property type="term" value="P:protein secretion by the type II secretion system"/>
    <property type="evidence" value="ECO:0007669"/>
    <property type="project" value="InterPro"/>
</dbReference>
<gene>
    <name evidence="10" type="ordered locus">Sta7437_2723</name>
</gene>
<keyword evidence="4" id="KW-0997">Cell inner membrane</keyword>
<evidence type="ECO:0000256" key="1">
    <source>
        <dbReference type="ARBA" id="ARBA00004377"/>
    </source>
</evidence>
<keyword evidence="3" id="KW-0488">Methylation</keyword>
<dbReference type="EMBL" id="CP003653">
    <property type="protein sequence ID" value="AFZ36248.1"/>
    <property type="molecule type" value="Genomic_DNA"/>
</dbReference>
<dbReference type="PROSITE" id="PS00409">
    <property type="entry name" value="PROKAR_NTER_METHYL"/>
    <property type="match status" value="1"/>
</dbReference>
<keyword evidence="7 8" id="KW-0472">Membrane</keyword>
<proteinExistence type="predicted"/>
<protein>
    <submittedName>
        <fullName evidence="10">Pilin-like protein</fullName>
    </submittedName>
</protein>
<dbReference type="OrthoDB" id="561156at2"/>
<feature type="domain" description="General secretion pathway GspH" evidence="9">
    <location>
        <begin position="69"/>
        <end position="165"/>
    </location>
</feature>
<dbReference type="NCBIfam" id="TIGR02532">
    <property type="entry name" value="IV_pilin_GFxxxE"/>
    <property type="match status" value="1"/>
</dbReference>
<keyword evidence="2" id="KW-1003">Cell membrane</keyword>
<dbReference type="Gene3D" id="3.30.700.10">
    <property type="entry name" value="Glycoprotein, Type 4 Pilin"/>
    <property type="match status" value="1"/>
</dbReference>
<evidence type="ECO:0000259" key="9">
    <source>
        <dbReference type="Pfam" id="PF12019"/>
    </source>
</evidence>
<dbReference type="InterPro" id="IPR012902">
    <property type="entry name" value="N_methyl_site"/>
</dbReference>
<comment type="subcellular location">
    <subcellularLocation>
        <location evidence="1">Cell inner membrane</location>
        <topology evidence="1">Single-pass membrane protein</topology>
    </subcellularLocation>
</comment>
<dbReference type="eggNOG" id="COG4970">
    <property type="taxonomic scope" value="Bacteria"/>
</dbReference>
<evidence type="ECO:0000256" key="6">
    <source>
        <dbReference type="ARBA" id="ARBA00022989"/>
    </source>
</evidence>
<dbReference type="Proteomes" id="UP000010473">
    <property type="component" value="Chromosome"/>
</dbReference>
<feature type="transmembrane region" description="Helical" evidence="8">
    <location>
        <begin position="35"/>
        <end position="58"/>
    </location>
</feature>
<dbReference type="HOGENOM" id="CLU_102971_0_0_3"/>
<reference evidence="11" key="1">
    <citation type="journal article" date="2013" name="Proc. Natl. Acad. Sci. U.S.A.">
        <title>Improving the coverage of the cyanobacterial phylum using diversity-driven genome sequencing.</title>
        <authorList>
            <person name="Shih P.M."/>
            <person name="Wu D."/>
            <person name="Latifi A."/>
            <person name="Axen S.D."/>
            <person name="Fewer D.P."/>
            <person name="Talla E."/>
            <person name="Calteau A."/>
            <person name="Cai F."/>
            <person name="Tandeau de Marsac N."/>
            <person name="Rippka R."/>
            <person name="Herdman M."/>
            <person name="Sivonen K."/>
            <person name="Coursin T."/>
            <person name="Laurent T."/>
            <person name="Goodwin L."/>
            <person name="Nolan M."/>
            <person name="Davenport K.W."/>
            <person name="Han C.S."/>
            <person name="Rubin E.M."/>
            <person name="Eisen J.A."/>
            <person name="Woyke T."/>
            <person name="Gugger M."/>
            <person name="Kerfeld C.A."/>
        </authorList>
    </citation>
    <scope>NUCLEOTIDE SEQUENCE [LARGE SCALE GENOMIC DNA]</scope>
    <source>
        <strain evidence="11">ATCC 29371 / PCC 7437</strain>
    </source>
</reference>
<evidence type="ECO:0000256" key="3">
    <source>
        <dbReference type="ARBA" id="ARBA00022481"/>
    </source>
</evidence>
<evidence type="ECO:0000256" key="4">
    <source>
        <dbReference type="ARBA" id="ARBA00022519"/>
    </source>
</evidence>
<keyword evidence="11" id="KW-1185">Reference proteome</keyword>
<dbReference type="GO" id="GO:0015627">
    <property type="term" value="C:type II protein secretion system complex"/>
    <property type="evidence" value="ECO:0007669"/>
    <property type="project" value="InterPro"/>
</dbReference>
<name>K9XUN3_STAC7</name>
<accession>K9XUN3</accession>
<dbReference type="SUPFAM" id="SSF54523">
    <property type="entry name" value="Pili subunits"/>
    <property type="match status" value="1"/>
</dbReference>
<dbReference type="Pfam" id="PF12019">
    <property type="entry name" value="GspH"/>
    <property type="match status" value="1"/>
</dbReference>
<dbReference type="InterPro" id="IPR022346">
    <property type="entry name" value="T2SS_GspH"/>
</dbReference>
<evidence type="ECO:0000256" key="5">
    <source>
        <dbReference type="ARBA" id="ARBA00022692"/>
    </source>
</evidence>
<dbReference type="KEGG" id="scs:Sta7437_2723"/>
<dbReference type="AlphaFoldDB" id="K9XUN3"/>
<evidence type="ECO:0000256" key="8">
    <source>
        <dbReference type="SAM" id="Phobius"/>
    </source>
</evidence>
<keyword evidence="6 8" id="KW-1133">Transmembrane helix</keyword>
<evidence type="ECO:0000313" key="10">
    <source>
        <dbReference type="EMBL" id="AFZ36248.1"/>
    </source>
</evidence>
<dbReference type="GO" id="GO:0005886">
    <property type="term" value="C:plasma membrane"/>
    <property type="evidence" value="ECO:0007669"/>
    <property type="project" value="UniProtKB-SubCell"/>
</dbReference>
<keyword evidence="5 8" id="KW-0812">Transmembrane</keyword>
<evidence type="ECO:0000256" key="7">
    <source>
        <dbReference type="ARBA" id="ARBA00023136"/>
    </source>
</evidence>
<evidence type="ECO:0000256" key="2">
    <source>
        <dbReference type="ARBA" id="ARBA00022475"/>
    </source>
</evidence>
<sequence length="192" mass="21216">MRSYNTNRSNLSFVEILRIVFTPALRDRGYSLIEILVVVIIIGILAAIAIPNFVGLYYQSQVKEGFETVKGAIKEAQRQAIRRGKRCRIQIDTTNRTIKVKTPDVYGSYEGCLLSDRSLPTGVEIKTNYTTPVITFSPRGNTNSAGTIVVYHNQNNSTKQCLAISLGLGIIRSGNYTGDVSSSVSWTNCETN</sequence>